<dbReference type="Proteomes" id="UP000044071">
    <property type="component" value="Unassembled WGS sequence"/>
</dbReference>
<accession>A0A078L0T3</accession>
<reference evidence="1 2" key="1">
    <citation type="submission" date="2014-06" db="EMBL/GenBank/DDBJ databases">
        <authorList>
            <person name="Urmite Genomes Urmite Genomes"/>
        </authorList>
    </citation>
    <scope>NUCLEOTIDE SEQUENCE [LARGE SCALE GENOMIC DNA]</scope>
</reference>
<dbReference type="AlphaFoldDB" id="A0A078L0T3"/>
<evidence type="ECO:0000313" key="1">
    <source>
        <dbReference type="EMBL" id="CDZ77648.1"/>
    </source>
</evidence>
<proteinExistence type="predicted"/>
<keyword evidence="2" id="KW-1185">Reference proteome</keyword>
<dbReference type="RefSeq" id="WP_043874149.1">
    <property type="nucleotide sequence ID" value="NZ_CCVW01000002.1"/>
</dbReference>
<gene>
    <name evidence="1" type="ORF">BN59_01932</name>
</gene>
<name>A0A078L0T3_9GAMM</name>
<dbReference type="EMBL" id="CCSB01000002">
    <property type="protein sequence ID" value="CDZ77648.1"/>
    <property type="molecule type" value="Genomic_DNA"/>
</dbReference>
<sequence>MKYTTKVNTLTAIVELFPELYKDTTIRDRLVALRINSDLMEIIGNPKNSRLLSSIQDAATARFMVFNDGLNRIEMDIYNVLNDCYSLTIARQIAKSAKKAFEFEITLGQFKTGLEDLKSKIFLSSEAEISSLGLSPPI</sequence>
<evidence type="ECO:0000313" key="2">
    <source>
        <dbReference type="Proteomes" id="UP000044071"/>
    </source>
</evidence>
<organism evidence="1 2">
    <name type="scientific">Legionella massiliensis</name>
    <dbReference type="NCBI Taxonomy" id="1034943"/>
    <lineage>
        <taxon>Bacteria</taxon>
        <taxon>Pseudomonadati</taxon>
        <taxon>Pseudomonadota</taxon>
        <taxon>Gammaproteobacteria</taxon>
        <taxon>Legionellales</taxon>
        <taxon>Legionellaceae</taxon>
        <taxon>Legionella</taxon>
    </lineage>
</organism>
<protein>
    <submittedName>
        <fullName evidence="1">Uncharacterized protein</fullName>
    </submittedName>
</protein>